<gene>
    <name evidence="4" type="ORF">BSL82_04395</name>
</gene>
<keyword evidence="1" id="KW-0560">Oxidoreductase</keyword>
<name>A0A1L3ZSP1_9SPHN</name>
<dbReference type="AlphaFoldDB" id="A0A1L3ZSP1"/>
<feature type="domain" description="FAD-binding" evidence="3">
    <location>
        <begin position="2"/>
        <end position="341"/>
    </location>
</feature>
<dbReference type="GO" id="GO:0071949">
    <property type="term" value="F:FAD binding"/>
    <property type="evidence" value="ECO:0007669"/>
    <property type="project" value="InterPro"/>
</dbReference>
<evidence type="ECO:0000313" key="5">
    <source>
        <dbReference type="Proteomes" id="UP000182063"/>
    </source>
</evidence>
<accession>A0A1L3ZSP1</accession>
<dbReference type="OrthoDB" id="9791689at2"/>
<dbReference type="RefSeq" id="WP_072596206.1">
    <property type="nucleotide sequence ID" value="NZ_CP018221.1"/>
</dbReference>
<sequence length="400" mass="44034">MKVQVAVVGAGPVGLTAALALKAQGITPVIFEADAEDKLRPGSRALFIHNQPLQELDQMAPGMRQTLIDQGLVWDARRYFYRGRQFFVKEYDERKRQIFGTSVPQAVTEAALRDACRAAGIETYWSAPVAGVHVDDHGVEIAFEGRDSVMADFVVGADGSKSVVRKTAGIKLIGNTSDSRWVIIDLDELDEEPARKELTFHYAHPGVGQRNVLMIPFKGGWRLDIEARNDEELRRLSTPEEIRAWLPSVMDARYCDKIAWVSTYRFYQLVAEHFTDTHRRVLLVGEAAHLFPPFGGRGLNSGIIDAASAAHAIAQSIASPGLEQRKILVDAFSRDRRAAADFNMESAAIGVDLMAPATILGRLKREWLALRSRWSIGAARALSMGPNGRAGGRPGQSGIY</sequence>
<dbReference type="Gene3D" id="3.50.50.60">
    <property type="entry name" value="FAD/NAD(P)-binding domain"/>
    <property type="match status" value="1"/>
</dbReference>
<keyword evidence="2" id="KW-0520">NAD</keyword>
<protein>
    <recommendedName>
        <fullName evidence="3">FAD-binding domain-containing protein</fullName>
    </recommendedName>
</protein>
<dbReference type="PRINTS" id="PR00420">
    <property type="entry name" value="RNGMNOXGNASE"/>
</dbReference>
<dbReference type="InterPro" id="IPR036188">
    <property type="entry name" value="FAD/NAD-bd_sf"/>
</dbReference>
<dbReference type="STRING" id="1921510.BSL82_04395"/>
<dbReference type="GO" id="GO:0016491">
    <property type="term" value="F:oxidoreductase activity"/>
    <property type="evidence" value="ECO:0007669"/>
    <property type="project" value="UniProtKB-KW"/>
</dbReference>
<evidence type="ECO:0000256" key="1">
    <source>
        <dbReference type="ARBA" id="ARBA00023002"/>
    </source>
</evidence>
<reference evidence="5" key="1">
    <citation type="submission" date="2016-11" db="EMBL/GenBank/DDBJ databases">
        <title>Complete Genome Sequence of alachlor-degrading Sphingomonas sp. strain JJ-A5.</title>
        <authorList>
            <person name="Lee H."/>
            <person name="Ka J.-O."/>
        </authorList>
    </citation>
    <scope>NUCLEOTIDE SEQUENCE [LARGE SCALE GENOMIC DNA]</scope>
    <source>
        <strain evidence="5">JJ-A5</strain>
    </source>
</reference>
<dbReference type="Proteomes" id="UP000182063">
    <property type="component" value="Chromosome"/>
</dbReference>
<evidence type="ECO:0000313" key="4">
    <source>
        <dbReference type="EMBL" id="API58644.1"/>
    </source>
</evidence>
<dbReference type="PANTHER" id="PTHR43476:SF4">
    <property type="entry name" value="BLR0106 PROTEIN"/>
    <property type="match status" value="1"/>
</dbReference>
<proteinExistence type="predicted"/>
<dbReference type="InterPro" id="IPR002938">
    <property type="entry name" value="FAD-bd"/>
</dbReference>
<organism evidence="4 5">
    <name type="scientific">Tardibacter chloracetimidivorans</name>
    <dbReference type="NCBI Taxonomy" id="1921510"/>
    <lineage>
        <taxon>Bacteria</taxon>
        <taxon>Pseudomonadati</taxon>
        <taxon>Pseudomonadota</taxon>
        <taxon>Alphaproteobacteria</taxon>
        <taxon>Sphingomonadales</taxon>
        <taxon>Sphingomonadaceae</taxon>
        <taxon>Tardibacter</taxon>
    </lineage>
</organism>
<dbReference type="KEGG" id="sphj:BSL82_04395"/>
<dbReference type="PANTHER" id="PTHR43476">
    <property type="entry name" value="3-(3-HYDROXY-PHENYL)PROPIONATE/3-HYDROXYCINNAMIC ACID HYDROXYLASE"/>
    <property type="match status" value="1"/>
</dbReference>
<dbReference type="Pfam" id="PF01494">
    <property type="entry name" value="FAD_binding_3"/>
    <property type="match status" value="1"/>
</dbReference>
<keyword evidence="5" id="KW-1185">Reference proteome</keyword>
<evidence type="ECO:0000256" key="2">
    <source>
        <dbReference type="ARBA" id="ARBA00023027"/>
    </source>
</evidence>
<dbReference type="EMBL" id="CP018221">
    <property type="protein sequence ID" value="API58644.1"/>
    <property type="molecule type" value="Genomic_DNA"/>
</dbReference>
<dbReference type="SUPFAM" id="SSF51905">
    <property type="entry name" value="FAD/NAD(P)-binding domain"/>
    <property type="match status" value="1"/>
</dbReference>
<evidence type="ECO:0000259" key="3">
    <source>
        <dbReference type="Pfam" id="PF01494"/>
    </source>
</evidence>
<dbReference type="InterPro" id="IPR050631">
    <property type="entry name" value="PheA/TfdB_FAD_monoxygenase"/>
</dbReference>
<dbReference type="Gene3D" id="3.30.70.2450">
    <property type="match status" value="1"/>
</dbReference>